<dbReference type="Pfam" id="PF13472">
    <property type="entry name" value="Lipase_GDSL_2"/>
    <property type="match status" value="1"/>
</dbReference>
<dbReference type="InterPro" id="IPR013830">
    <property type="entry name" value="SGNH_hydro"/>
</dbReference>
<dbReference type="RefSeq" id="WP_097152192.1">
    <property type="nucleotide sequence ID" value="NZ_OBEL01000001.1"/>
</dbReference>
<feature type="domain" description="SGNH hydrolase-type esterase" evidence="2">
    <location>
        <begin position="135"/>
        <end position="388"/>
    </location>
</feature>
<dbReference type="Proteomes" id="UP000219439">
    <property type="component" value="Unassembled WGS sequence"/>
</dbReference>
<keyword evidence="1" id="KW-0812">Transmembrane</keyword>
<name>A0A285NET3_9HYPH</name>
<evidence type="ECO:0000256" key="1">
    <source>
        <dbReference type="SAM" id="Phobius"/>
    </source>
</evidence>
<keyword evidence="1" id="KW-1133">Transmembrane helix</keyword>
<dbReference type="OrthoDB" id="8264915at2"/>
<evidence type="ECO:0000313" key="4">
    <source>
        <dbReference type="Proteomes" id="UP000219439"/>
    </source>
</evidence>
<feature type="transmembrane region" description="Helical" evidence="1">
    <location>
        <begin position="61"/>
        <end position="79"/>
    </location>
</feature>
<dbReference type="AlphaFoldDB" id="A0A285NET3"/>
<protein>
    <submittedName>
        <fullName evidence="3">Lysophospholipase L1</fullName>
    </submittedName>
</protein>
<dbReference type="PANTHER" id="PTHR30383">
    <property type="entry name" value="THIOESTERASE 1/PROTEASE 1/LYSOPHOSPHOLIPASE L1"/>
    <property type="match status" value="1"/>
</dbReference>
<evidence type="ECO:0000259" key="2">
    <source>
        <dbReference type="Pfam" id="PF13472"/>
    </source>
</evidence>
<dbReference type="EMBL" id="OBEL01000001">
    <property type="protein sequence ID" value="SNZ07403.1"/>
    <property type="molecule type" value="Genomic_DNA"/>
</dbReference>
<keyword evidence="1" id="KW-0472">Membrane</keyword>
<dbReference type="SUPFAM" id="SSF52266">
    <property type="entry name" value="SGNH hydrolase"/>
    <property type="match status" value="1"/>
</dbReference>
<feature type="transmembrane region" description="Helical" evidence="1">
    <location>
        <begin position="6"/>
        <end position="25"/>
    </location>
</feature>
<dbReference type="InterPro" id="IPR036514">
    <property type="entry name" value="SGNH_hydro_sf"/>
</dbReference>
<dbReference type="InterPro" id="IPR051532">
    <property type="entry name" value="Ester_Hydrolysis_Enzymes"/>
</dbReference>
<dbReference type="GO" id="GO:0016788">
    <property type="term" value="F:hydrolase activity, acting on ester bonds"/>
    <property type="evidence" value="ECO:0007669"/>
    <property type="project" value="UniProtKB-ARBA"/>
</dbReference>
<evidence type="ECO:0000313" key="3">
    <source>
        <dbReference type="EMBL" id="SNZ07403.1"/>
    </source>
</evidence>
<keyword evidence="4" id="KW-1185">Reference proteome</keyword>
<sequence length="403" mass="45669">MSSTNSFKLGFWALCLFSFLFSVYNEEWDLIGAKRKALYAILACLFLVSLALLMFEKMQQIAITFLLLMGLNTPLALFMKVDYITLPPNLDTKIQIVGDVLPGFSGVESITTDSKGFRTTKKIDYSDKEPFRVFAIGGSTTEQLALDDHETWTSVLQELLEQKTGRDVEVINTGVSGLTSRQHYATLEEIKNYQPDMVLFMMGINDWNKDIKALQSAIPFPELGFRNTPLRYGLENAFNIANSFRPKAPDNLTIERGDYYSKQNDSLNRPEKVDVTFKTVSERYKNWVQKISDGCKEWGLNCIFIDQPVAYQAEIEQGLRERLWMTPPNEAYTLSLNNLTDISNTYNSWLISFARNSEHLKACPISQNVPASIKYLTDDCHFNEAGAKLVGTLISDCLVSTIH</sequence>
<feature type="transmembrane region" description="Helical" evidence="1">
    <location>
        <begin position="37"/>
        <end position="55"/>
    </location>
</feature>
<accession>A0A285NET3</accession>
<reference evidence="3 4" key="1">
    <citation type="submission" date="2017-09" db="EMBL/GenBank/DDBJ databases">
        <authorList>
            <person name="Ehlers B."/>
            <person name="Leendertz F.H."/>
        </authorList>
    </citation>
    <scope>NUCLEOTIDE SEQUENCE [LARGE SCALE GENOMIC DNA]</scope>
    <source>
        <strain evidence="3 4">DSM 18289</strain>
    </source>
</reference>
<proteinExistence type="predicted"/>
<gene>
    <name evidence="3" type="ORF">SAMN06265368_0922</name>
</gene>
<organism evidence="3 4">
    <name type="scientific">Cohaesibacter gelatinilyticus</name>
    <dbReference type="NCBI Taxonomy" id="372072"/>
    <lineage>
        <taxon>Bacteria</taxon>
        <taxon>Pseudomonadati</taxon>
        <taxon>Pseudomonadota</taxon>
        <taxon>Alphaproteobacteria</taxon>
        <taxon>Hyphomicrobiales</taxon>
        <taxon>Cohaesibacteraceae</taxon>
    </lineage>
</organism>
<dbReference type="CDD" id="cd00229">
    <property type="entry name" value="SGNH_hydrolase"/>
    <property type="match status" value="1"/>
</dbReference>
<dbReference type="Gene3D" id="3.40.50.1110">
    <property type="entry name" value="SGNH hydrolase"/>
    <property type="match status" value="1"/>
</dbReference>